<dbReference type="Proteomes" id="UP000015105">
    <property type="component" value="Chromosome 4D"/>
</dbReference>
<feature type="compositionally biased region" description="Basic and acidic residues" evidence="1">
    <location>
        <begin position="82"/>
        <end position="96"/>
    </location>
</feature>
<dbReference type="PANTHER" id="PTHR34660">
    <property type="entry name" value="MYB-LIKE PROTEIN X"/>
    <property type="match status" value="1"/>
</dbReference>
<reference evidence="2" key="4">
    <citation type="submission" date="2019-03" db="UniProtKB">
        <authorList>
            <consortium name="EnsemblPlants"/>
        </authorList>
    </citation>
    <scope>IDENTIFICATION</scope>
</reference>
<accession>A0A453IJ13</accession>
<evidence type="ECO:0000313" key="2">
    <source>
        <dbReference type="EnsemblPlants" id="AET4Gv20577100.9"/>
    </source>
</evidence>
<evidence type="ECO:0000313" key="3">
    <source>
        <dbReference type="Proteomes" id="UP000015105"/>
    </source>
</evidence>
<name>A0A453IJ13_AEGTS</name>
<reference evidence="2" key="3">
    <citation type="journal article" date="2017" name="Nature">
        <title>Genome sequence of the progenitor of the wheat D genome Aegilops tauschii.</title>
        <authorList>
            <person name="Luo M.C."/>
            <person name="Gu Y.Q."/>
            <person name="Puiu D."/>
            <person name="Wang H."/>
            <person name="Twardziok S.O."/>
            <person name="Deal K.R."/>
            <person name="Huo N."/>
            <person name="Zhu T."/>
            <person name="Wang L."/>
            <person name="Wang Y."/>
            <person name="McGuire P.E."/>
            <person name="Liu S."/>
            <person name="Long H."/>
            <person name="Ramasamy R.K."/>
            <person name="Rodriguez J.C."/>
            <person name="Van S.L."/>
            <person name="Yuan L."/>
            <person name="Wang Z."/>
            <person name="Xia Z."/>
            <person name="Xiao L."/>
            <person name="Anderson O.D."/>
            <person name="Ouyang S."/>
            <person name="Liang Y."/>
            <person name="Zimin A.V."/>
            <person name="Pertea G."/>
            <person name="Qi P."/>
            <person name="Bennetzen J.L."/>
            <person name="Dai X."/>
            <person name="Dawson M.W."/>
            <person name="Muller H.G."/>
            <person name="Kugler K."/>
            <person name="Rivarola-Duarte L."/>
            <person name="Spannagl M."/>
            <person name="Mayer K.F.X."/>
            <person name="Lu F.H."/>
            <person name="Bevan M.W."/>
            <person name="Leroy P."/>
            <person name="Li P."/>
            <person name="You F.M."/>
            <person name="Sun Q."/>
            <person name="Liu Z."/>
            <person name="Lyons E."/>
            <person name="Wicker T."/>
            <person name="Salzberg S.L."/>
            <person name="Devos K.M."/>
            <person name="Dvorak J."/>
        </authorList>
    </citation>
    <scope>NUCLEOTIDE SEQUENCE [LARGE SCALE GENOMIC DNA]</scope>
    <source>
        <strain evidence="2">cv. AL8/78</strain>
    </source>
</reference>
<proteinExistence type="predicted"/>
<dbReference type="STRING" id="200361.A0A453IJ13"/>
<evidence type="ECO:0000256" key="1">
    <source>
        <dbReference type="SAM" id="MobiDB-lite"/>
    </source>
</evidence>
<reference evidence="2" key="5">
    <citation type="journal article" date="2021" name="G3 (Bethesda)">
        <title>Aegilops tauschii genome assembly Aet v5.0 features greater sequence contiguity and improved annotation.</title>
        <authorList>
            <person name="Wang L."/>
            <person name="Zhu T."/>
            <person name="Rodriguez J.C."/>
            <person name="Deal K.R."/>
            <person name="Dubcovsky J."/>
            <person name="McGuire P.E."/>
            <person name="Lux T."/>
            <person name="Spannagl M."/>
            <person name="Mayer K.F.X."/>
            <person name="Baldrich P."/>
            <person name="Meyers B.C."/>
            <person name="Huo N."/>
            <person name="Gu Y.Q."/>
            <person name="Zhou H."/>
            <person name="Devos K.M."/>
            <person name="Bennetzen J.L."/>
            <person name="Unver T."/>
            <person name="Budak H."/>
            <person name="Gulick P.J."/>
            <person name="Galiba G."/>
            <person name="Kalapos B."/>
            <person name="Nelson D.R."/>
            <person name="Li P."/>
            <person name="You F.M."/>
            <person name="Luo M.C."/>
            <person name="Dvorak J."/>
        </authorList>
    </citation>
    <scope>NUCLEOTIDE SEQUENCE [LARGE SCALE GENOMIC DNA]</scope>
    <source>
        <strain evidence="2">cv. AL8/78</strain>
    </source>
</reference>
<dbReference type="EnsemblPlants" id="AET4Gv20577100.9">
    <property type="protein sequence ID" value="AET4Gv20577100.9"/>
    <property type="gene ID" value="AET4Gv20577100"/>
</dbReference>
<feature type="compositionally biased region" description="Pro residues" evidence="1">
    <location>
        <begin position="1"/>
        <end position="11"/>
    </location>
</feature>
<feature type="compositionally biased region" description="Basic and acidic residues" evidence="1">
    <location>
        <begin position="31"/>
        <end position="50"/>
    </location>
</feature>
<organism evidence="2 3">
    <name type="scientific">Aegilops tauschii subsp. strangulata</name>
    <name type="common">Goatgrass</name>
    <dbReference type="NCBI Taxonomy" id="200361"/>
    <lineage>
        <taxon>Eukaryota</taxon>
        <taxon>Viridiplantae</taxon>
        <taxon>Streptophyta</taxon>
        <taxon>Embryophyta</taxon>
        <taxon>Tracheophyta</taxon>
        <taxon>Spermatophyta</taxon>
        <taxon>Magnoliopsida</taxon>
        <taxon>Liliopsida</taxon>
        <taxon>Poales</taxon>
        <taxon>Poaceae</taxon>
        <taxon>BOP clade</taxon>
        <taxon>Pooideae</taxon>
        <taxon>Triticodae</taxon>
        <taxon>Triticeae</taxon>
        <taxon>Triticinae</taxon>
        <taxon>Aegilops</taxon>
    </lineage>
</organism>
<feature type="region of interest" description="Disordered" evidence="1">
    <location>
        <begin position="373"/>
        <end position="446"/>
    </location>
</feature>
<protein>
    <submittedName>
        <fullName evidence="2">Uncharacterized protein</fullName>
    </submittedName>
</protein>
<feature type="region of interest" description="Disordered" evidence="1">
    <location>
        <begin position="1"/>
        <end position="133"/>
    </location>
</feature>
<dbReference type="Gramene" id="AET4Gv20577100.9">
    <property type="protein sequence ID" value="AET4Gv20577100.9"/>
    <property type="gene ID" value="AET4Gv20577100"/>
</dbReference>
<dbReference type="PANTHER" id="PTHR34660:SF7">
    <property type="entry name" value="DNA LIGASE-LIKE PROTEIN"/>
    <property type="match status" value="1"/>
</dbReference>
<dbReference type="AlphaFoldDB" id="A0A453IJ13"/>
<reference evidence="3" key="1">
    <citation type="journal article" date="2014" name="Science">
        <title>Ancient hybridizations among the ancestral genomes of bread wheat.</title>
        <authorList>
            <consortium name="International Wheat Genome Sequencing Consortium,"/>
            <person name="Marcussen T."/>
            <person name="Sandve S.R."/>
            <person name="Heier L."/>
            <person name="Spannagl M."/>
            <person name="Pfeifer M."/>
            <person name="Jakobsen K.S."/>
            <person name="Wulff B.B."/>
            <person name="Steuernagel B."/>
            <person name="Mayer K.F."/>
            <person name="Olsen O.A."/>
        </authorList>
    </citation>
    <scope>NUCLEOTIDE SEQUENCE [LARGE SCALE GENOMIC DNA]</scope>
    <source>
        <strain evidence="3">cv. AL8/78</strain>
    </source>
</reference>
<sequence length="527" mass="58497">MSRCFPYPPPGYVRNPVAVPPVPVVETTAKLQKERERAEKKEKRRNDKKSSHQGGGETKQSKRSHKKRKHEDTSKAGPESKTASKEQFEQLEKSGLSEEYGAPSFIQTVHGSPESSQDSSKRRKVVLPGPSQNKNGEAFRSYFLVSVGFSKHSLQELLTMKFDFAGTVLRIKIKRDQETPSAMSDGSRVLQQPPVQQMATPSSLLSMQNAVQPRRDVMVKSAAGLQQSIKRGTQSVPKQMDVKPPATILQRVPSMTNIAPKVDPPTSAKITQKIDTPTSAKIMQKIDPRVPVNATPSSAKVKGSADPSPTQLTRRVVPPPAKAAQRVDIPPAKVIDIPPSKALQKVDPLVPSKVIRRDAPPQSLPVLQKETIKVASSHQPDRQPQPVLHKPKVPVVSPRIKQQQSSTLPKEEPCSSGRNTEKGSVPEVKQSKSDRKKSRKAEKEENKERKFRDLFVTWNPPSLEIEETWNLGDQDWLLGGAKKPDAYNSSCKASDCLAPMELEFSWQPRAIHLPDLDVYQLPYVVPF</sequence>
<reference evidence="3" key="2">
    <citation type="journal article" date="2017" name="Nat. Plants">
        <title>The Aegilops tauschii genome reveals multiple impacts of transposons.</title>
        <authorList>
            <person name="Zhao G."/>
            <person name="Zou C."/>
            <person name="Li K."/>
            <person name="Wang K."/>
            <person name="Li T."/>
            <person name="Gao L."/>
            <person name="Zhang X."/>
            <person name="Wang H."/>
            <person name="Yang Z."/>
            <person name="Liu X."/>
            <person name="Jiang W."/>
            <person name="Mao L."/>
            <person name="Kong X."/>
            <person name="Jiao Y."/>
            <person name="Jia J."/>
        </authorList>
    </citation>
    <scope>NUCLEOTIDE SEQUENCE [LARGE SCALE GENOMIC DNA]</scope>
    <source>
        <strain evidence="3">cv. AL8/78</strain>
    </source>
</reference>
<feature type="compositionally biased region" description="Polar residues" evidence="1">
    <location>
        <begin position="105"/>
        <end position="118"/>
    </location>
</feature>
<feature type="region of interest" description="Disordered" evidence="1">
    <location>
        <begin position="275"/>
        <end position="332"/>
    </location>
</feature>
<keyword evidence="3" id="KW-1185">Reference proteome</keyword>